<evidence type="ECO:0000313" key="2">
    <source>
        <dbReference type="EMBL" id="PWB87017.1"/>
    </source>
</evidence>
<keyword evidence="1" id="KW-1133">Transmembrane helix</keyword>
<feature type="transmembrane region" description="Helical" evidence="1">
    <location>
        <begin position="32"/>
        <end position="55"/>
    </location>
</feature>
<evidence type="ECO:0000313" key="3">
    <source>
        <dbReference type="Proteomes" id="UP000245577"/>
    </source>
</evidence>
<evidence type="ECO:0000256" key="1">
    <source>
        <dbReference type="SAM" id="Phobius"/>
    </source>
</evidence>
<sequence>MMIYPIIASLIALIAILYLCYIRLFKKSIMFYLFWILIWLFVVIFAFVPELSIAIANVFGISRGLDFLIIVAIIVLFYLVFRLYIKVDKLQEEMTDIVTEIALNNEISAEKDNNKKD</sequence>
<protein>
    <recommendedName>
        <fullName evidence="4">DUF2304 domain-containing protein</fullName>
    </recommendedName>
</protein>
<feature type="transmembrane region" description="Helical" evidence="1">
    <location>
        <begin position="6"/>
        <end position="25"/>
    </location>
</feature>
<dbReference type="RefSeq" id="WP_116668966.1">
    <property type="nucleotide sequence ID" value="NZ_CASEFK010000001.1"/>
</dbReference>
<name>A0A2U1S9I2_9EURY</name>
<keyword evidence="3" id="KW-1185">Reference proteome</keyword>
<accession>A0A2U1S9I2</accession>
<feature type="transmembrane region" description="Helical" evidence="1">
    <location>
        <begin position="67"/>
        <end position="85"/>
    </location>
</feature>
<dbReference type="EMBL" id="MZGU01000002">
    <property type="protein sequence ID" value="PWB87017.1"/>
    <property type="molecule type" value="Genomic_DNA"/>
</dbReference>
<comment type="caution">
    <text evidence="2">The sequence shown here is derived from an EMBL/GenBank/DDBJ whole genome shotgun (WGS) entry which is preliminary data.</text>
</comment>
<evidence type="ECO:0008006" key="4">
    <source>
        <dbReference type="Google" id="ProtNLM"/>
    </source>
</evidence>
<gene>
    <name evidence="2" type="ORF">MBBWO_01310</name>
</gene>
<keyword evidence="1" id="KW-0812">Transmembrane</keyword>
<dbReference type="OrthoDB" id="78194at2157"/>
<proteinExistence type="predicted"/>
<organism evidence="2 3">
    <name type="scientific">Methanobrevibacter woesei</name>
    <dbReference type="NCBI Taxonomy" id="190976"/>
    <lineage>
        <taxon>Archaea</taxon>
        <taxon>Methanobacteriati</taxon>
        <taxon>Methanobacteriota</taxon>
        <taxon>Methanomada group</taxon>
        <taxon>Methanobacteria</taxon>
        <taxon>Methanobacteriales</taxon>
        <taxon>Methanobacteriaceae</taxon>
        <taxon>Methanobrevibacter</taxon>
    </lineage>
</organism>
<dbReference type="InterPro" id="IPR019277">
    <property type="entry name" value="DUF2304"/>
</dbReference>
<dbReference type="AlphaFoldDB" id="A0A2U1S9I2"/>
<keyword evidence="1" id="KW-0472">Membrane</keyword>
<dbReference type="Proteomes" id="UP000245577">
    <property type="component" value="Unassembled WGS sequence"/>
</dbReference>
<dbReference type="Pfam" id="PF10066">
    <property type="entry name" value="DUF2304"/>
    <property type="match status" value="1"/>
</dbReference>
<reference evidence="2 3" key="1">
    <citation type="submission" date="2017-03" db="EMBL/GenBank/DDBJ databases">
        <title>Genome sequence of Methanobrevibacter wosei.</title>
        <authorList>
            <person name="Poehlein A."/>
            <person name="Seedorf H."/>
            <person name="Daniel R."/>
        </authorList>
    </citation>
    <scope>NUCLEOTIDE SEQUENCE [LARGE SCALE GENOMIC DNA]</scope>
    <source>
        <strain evidence="2 3">DSM 11979</strain>
    </source>
</reference>